<evidence type="ECO:0000256" key="8">
    <source>
        <dbReference type="RuleBase" id="RU000589"/>
    </source>
</evidence>
<comment type="caution">
    <text evidence="11">The sequence shown here is derived from an EMBL/GenBank/DDBJ whole genome shotgun (WGS) entry which is preliminary data.</text>
</comment>
<comment type="function">
    <text evidence="6">Acts in the modification of cell walls via demethylesterification of cell wall pectin.</text>
</comment>
<dbReference type="InterPro" id="IPR000070">
    <property type="entry name" value="Pectinesterase_cat"/>
</dbReference>
<evidence type="ECO:0000313" key="11">
    <source>
        <dbReference type="EMBL" id="KAF2611383.1"/>
    </source>
</evidence>
<dbReference type="GO" id="GO:0042545">
    <property type="term" value="P:cell wall modification"/>
    <property type="evidence" value="ECO:0007669"/>
    <property type="project" value="UniProtKB-UniRule"/>
</dbReference>
<dbReference type="SMART" id="SM00856">
    <property type="entry name" value="PMEI"/>
    <property type="match status" value="1"/>
</dbReference>
<gene>
    <name evidence="11" type="ORF">F2Q70_00008909</name>
</gene>
<dbReference type="Pfam" id="PF04043">
    <property type="entry name" value="PMEI"/>
    <property type="match status" value="1"/>
</dbReference>
<dbReference type="InterPro" id="IPR006501">
    <property type="entry name" value="Pectinesterase_inhib_dom"/>
</dbReference>
<protein>
    <recommendedName>
        <fullName evidence="8">Pectinesterase</fullName>
        <ecNumber evidence="8">3.1.1.11</ecNumber>
    </recommendedName>
</protein>
<keyword evidence="4 8" id="KW-0378">Hydrolase</keyword>
<evidence type="ECO:0000256" key="4">
    <source>
        <dbReference type="ARBA" id="ARBA00022801"/>
    </source>
</evidence>
<evidence type="ECO:0000256" key="2">
    <source>
        <dbReference type="ARBA" id="ARBA00006027"/>
    </source>
</evidence>
<feature type="domain" description="Pectinesterase inhibitor" evidence="10">
    <location>
        <begin position="36"/>
        <end position="186"/>
    </location>
</feature>
<dbReference type="Gene3D" id="2.160.20.10">
    <property type="entry name" value="Single-stranded right-handed beta-helix, Pectin lyase-like"/>
    <property type="match status" value="1"/>
</dbReference>
<reference evidence="11" key="1">
    <citation type="submission" date="2019-12" db="EMBL/GenBank/DDBJ databases">
        <title>Genome sequencing and annotation of Brassica cretica.</title>
        <authorList>
            <person name="Studholme D.J."/>
            <person name="Sarris P.F."/>
        </authorList>
    </citation>
    <scope>NUCLEOTIDE SEQUENCE</scope>
    <source>
        <strain evidence="11">PFS-102/07</strain>
        <tissue evidence="11">Leaf</tissue>
    </source>
</reference>
<evidence type="ECO:0000256" key="3">
    <source>
        <dbReference type="ARBA" id="ARBA00007786"/>
    </source>
</evidence>
<name>A0A8S9M292_BRACR</name>
<dbReference type="Pfam" id="PF01095">
    <property type="entry name" value="Pectinesterase"/>
    <property type="match status" value="1"/>
</dbReference>
<dbReference type="InterPro" id="IPR035513">
    <property type="entry name" value="Invertase/methylesterase_inhib"/>
</dbReference>
<comment type="similarity">
    <text evidence="3">In the C-terminal section; belongs to the pectinesterase family.</text>
</comment>
<dbReference type="GO" id="GO:0030599">
    <property type="term" value="F:pectinesterase activity"/>
    <property type="evidence" value="ECO:0007669"/>
    <property type="project" value="UniProtKB-UniRule"/>
</dbReference>
<dbReference type="PANTHER" id="PTHR31707">
    <property type="entry name" value="PECTINESTERASE"/>
    <property type="match status" value="1"/>
</dbReference>
<accession>A0A8S9M292</accession>
<comment type="pathway">
    <text evidence="1 8">Glycan metabolism; pectin degradation; 2-dehydro-3-deoxy-D-gluconate from pectin: step 1/5.</text>
</comment>
<dbReference type="EC" id="3.1.1.11" evidence="8"/>
<evidence type="ECO:0000256" key="9">
    <source>
        <dbReference type="SAM" id="Coils"/>
    </source>
</evidence>
<dbReference type="FunFam" id="1.20.140.40:FF:000016">
    <property type="entry name" value="Pectinesterase"/>
    <property type="match status" value="1"/>
</dbReference>
<dbReference type="InterPro" id="IPR011050">
    <property type="entry name" value="Pectin_lyase_fold/virulence"/>
</dbReference>
<evidence type="ECO:0000256" key="1">
    <source>
        <dbReference type="ARBA" id="ARBA00005184"/>
    </source>
</evidence>
<dbReference type="PROSITE" id="PS00503">
    <property type="entry name" value="PECTINESTERASE_2"/>
    <property type="match status" value="1"/>
</dbReference>
<dbReference type="AlphaFoldDB" id="A0A8S9M292"/>
<feature type="coiled-coil region" evidence="9">
    <location>
        <begin position="521"/>
        <end position="548"/>
    </location>
</feature>
<dbReference type="InterPro" id="IPR012334">
    <property type="entry name" value="Pectin_lyas_fold"/>
</dbReference>
<dbReference type="InterPro" id="IPR033131">
    <property type="entry name" value="Pectinesterase_Asp_AS"/>
</dbReference>
<keyword evidence="5 8" id="KW-0063">Aspartyl esterase</keyword>
<dbReference type="SUPFAM" id="SSF51126">
    <property type="entry name" value="Pectin lyase-like"/>
    <property type="match status" value="1"/>
</dbReference>
<dbReference type="Gene3D" id="1.20.140.40">
    <property type="entry name" value="Invertase/pectin methylesterase inhibitor family protein"/>
    <property type="match status" value="1"/>
</dbReference>
<evidence type="ECO:0000256" key="7">
    <source>
        <dbReference type="PROSITE-ProRule" id="PRU10040"/>
    </source>
</evidence>
<dbReference type="SUPFAM" id="SSF101148">
    <property type="entry name" value="Plant invertase/pectin methylesterase inhibitor"/>
    <property type="match status" value="1"/>
</dbReference>
<organism evidence="11">
    <name type="scientific">Brassica cretica</name>
    <name type="common">Mustard</name>
    <dbReference type="NCBI Taxonomy" id="69181"/>
    <lineage>
        <taxon>Eukaryota</taxon>
        <taxon>Viridiplantae</taxon>
        <taxon>Streptophyta</taxon>
        <taxon>Embryophyta</taxon>
        <taxon>Tracheophyta</taxon>
        <taxon>Spermatophyta</taxon>
        <taxon>Magnoliopsida</taxon>
        <taxon>eudicotyledons</taxon>
        <taxon>Gunneridae</taxon>
        <taxon>Pentapetalae</taxon>
        <taxon>rosids</taxon>
        <taxon>malvids</taxon>
        <taxon>Brassicales</taxon>
        <taxon>Brassicaceae</taxon>
        <taxon>Brassiceae</taxon>
        <taxon>Brassica</taxon>
    </lineage>
</organism>
<keyword evidence="9" id="KW-0175">Coiled coil</keyword>
<comment type="catalytic activity">
    <reaction evidence="8">
        <text>[(1-&gt;4)-alpha-D-galacturonosyl methyl ester](n) + n H2O = [(1-&gt;4)-alpha-D-galacturonosyl](n) + n methanol + n H(+)</text>
        <dbReference type="Rhea" id="RHEA:22380"/>
        <dbReference type="Rhea" id="RHEA-COMP:14570"/>
        <dbReference type="Rhea" id="RHEA-COMP:14573"/>
        <dbReference type="ChEBI" id="CHEBI:15377"/>
        <dbReference type="ChEBI" id="CHEBI:15378"/>
        <dbReference type="ChEBI" id="CHEBI:17790"/>
        <dbReference type="ChEBI" id="CHEBI:140522"/>
        <dbReference type="ChEBI" id="CHEBI:140523"/>
        <dbReference type="EC" id="3.1.1.11"/>
    </reaction>
</comment>
<evidence type="ECO:0000256" key="5">
    <source>
        <dbReference type="ARBA" id="ARBA00023085"/>
    </source>
</evidence>
<sequence>MIGKVVVSVASVLLLVGVAIGVVVIINKNGNTPLSPQMKAVQGICQGTSDKASCVKTLEPVKSDDPNKLIKAFMLATQDALTKSSNFTGKTEGELGSSISPNNKAVLEYCKKVFLYALEDLGTILEEMGEDLNQIGSKIDQLKQWLTGVYNYQTDCLDDIQEDDLRKTIGEGIASSKILTGNAIDIFHTVVSAMAKLNVKVDDFKNMTSGVFSPSDKGAAPVNKETPPVVDTPVADPDAGPNGHQAVAIRVNGDRAVLFNCRFDGFQDTLYVNNGRQFYRNCVISGTVDFIFGKSATVIQNSLIVVRKGNKGQYNTVTADGNEKGLAMKIGIVLQHCRIVPDRKLAAERLTVESYLGRPWKQYSTTVIMNTEIGDLIRPEGWRVWDGENFHKSCRYVEYNNRGPGANTNRRVNWAKIARTAGEVNQFTVANWLSPVNWIQQANGSIESIPSSNFQRWRKMKAWEAKKKSSEIIASVSEEIHLRLENVKSHIITEAEKTSNVAKTKRKHAETRLQGHVGHHLEDFQSTIEELEASHSELNGTIKKQRTSHQKLMTHFEGGIETKLDNATKRITYVNESAKRKMVQLKMIVVECLKDGVLD</sequence>
<proteinExistence type="inferred from homology"/>
<dbReference type="NCBIfam" id="TIGR01614">
    <property type="entry name" value="PME_inhib"/>
    <property type="match status" value="1"/>
</dbReference>
<dbReference type="CDD" id="cd15798">
    <property type="entry name" value="PMEI-like_3"/>
    <property type="match status" value="1"/>
</dbReference>
<feature type="active site" evidence="7">
    <location>
        <position position="289"/>
    </location>
</feature>
<evidence type="ECO:0000259" key="10">
    <source>
        <dbReference type="SMART" id="SM00856"/>
    </source>
</evidence>
<dbReference type="GO" id="GO:0004857">
    <property type="term" value="F:enzyme inhibitor activity"/>
    <property type="evidence" value="ECO:0007669"/>
    <property type="project" value="InterPro"/>
</dbReference>
<dbReference type="GO" id="GO:0045490">
    <property type="term" value="P:pectin catabolic process"/>
    <property type="evidence" value="ECO:0007669"/>
    <property type="project" value="UniProtKB-UniRule"/>
</dbReference>
<dbReference type="Pfam" id="PF20435">
    <property type="entry name" value="ASY3-like"/>
    <property type="match status" value="1"/>
</dbReference>
<comment type="similarity">
    <text evidence="2">In the N-terminal section; belongs to the PMEI family.</text>
</comment>
<evidence type="ECO:0000256" key="6">
    <source>
        <dbReference type="ARBA" id="ARBA00057335"/>
    </source>
</evidence>
<dbReference type="EMBL" id="QGKY02000089">
    <property type="protein sequence ID" value="KAF2611383.1"/>
    <property type="molecule type" value="Genomic_DNA"/>
</dbReference>
<dbReference type="InterPro" id="IPR046845">
    <property type="entry name" value="ASY3-like_CC"/>
</dbReference>